<reference evidence="3" key="1">
    <citation type="journal article" date="2023" name="Mol. Phylogenet. Evol.">
        <title>Genome-scale phylogeny and comparative genomics of the fungal order Sordariales.</title>
        <authorList>
            <person name="Hensen N."/>
            <person name="Bonometti L."/>
            <person name="Westerberg I."/>
            <person name="Brannstrom I.O."/>
            <person name="Guillou S."/>
            <person name="Cros-Aarteil S."/>
            <person name="Calhoun S."/>
            <person name="Haridas S."/>
            <person name="Kuo A."/>
            <person name="Mondo S."/>
            <person name="Pangilinan J."/>
            <person name="Riley R."/>
            <person name="LaButti K."/>
            <person name="Andreopoulos B."/>
            <person name="Lipzen A."/>
            <person name="Chen C."/>
            <person name="Yan M."/>
            <person name="Daum C."/>
            <person name="Ng V."/>
            <person name="Clum A."/>
            <person name="Steindorff A."/>
            <person name="Ohm R.A."/>
            <person name="Martin F."/>
            <person name="Silar P."/>
            <person name="Natvig D.O."/>
            <person name="Lalanne C."/>
            <person name="Gautier V."/>
            <person name="Ament-Velasquez S.L."/>
            <person name="Kruys A."/>
            <person name="Hutchinson M.I."/>
            <person name="Powell A.J."/>
            <person name="Barry K."/>
            <person name="Miller A.N."/>
            <person name="Grigoriev I.V."/>
            <person name="Debuchy R."/>
            <person name="Gladieux P."/>
            <person name="Hiltunen Thoren M."/>
            <person name="Johannesson H."/>
        </authorList>
    </citation>
    <scope>NUCLEOTIDE SEQUENCE</scope>
    <source>
        <strain evidence="3">CBS 958.72</strain>
    </source>
</reference>
<dbReference type="Pfam" id="PF00561">
    <property type="entry name" value="Abhydrolase_1"/>
    <property type="match status" value="1"/>
</dbReference>
<gene>
    <name evidence="3" type="ORF">B0T24DRAFT_248827</name>
</gene>
<dbReference type="AlphaFoldDB" id="A0AAE0N6V8"/>
<comment type="caution">
    <text evidence="3">The sequence shown here is derived from an EMBL/GenBank/DDBJ whole genome shotgun (WGS) entry which is preliminary data.</text>
</comment>
<comment type="similarity">
    <text evidence="1">Belongs to the AB hydrolase superfamily.</text>
</comment>
<dbReference type="Gene3D" id="3.40.50.1820">
    <property type="entry name" value="alpha/beta hydrolase"/>
    <property type="match status" value="1"/>
</dbReference>
<dbReference type="InterPro" id="IPR000073">
    <property type="entry name" value="AB_hydrolase_1"/>
</dbReference>
<evidence type="ECO:0000313" key="3">
    <source>
        <dbReference type="EMBL" id="KAK3372987.1"/>
    </source>
</evidence>
<organism evidence="3 4">
    <name type="scientific">Lasiosphaeria ovina</name>
    <dbReference type="NCBI Taxonomy" id="92902"/>
    <lineage>
        <taxon>Eukaryota</taxon>
        <taxon>Fungi</taxon>
        <taxon>Dikarya</taxon>
        <taxon>Ascomycota</taxon>
        <taxon>Pezizomycotina</taxon>
        <taxon>Sordariomycetes</taxon>
        <taxon>Sordariomycetidae</taxon>
        <taxon>Sordariales</taxon>
        <taxon>Lasiosphaeriaceae</taxon>
        <taxon>Lasiosphaeria</taxon>
    </lineage>
</organism>
<evidence type="ECO:0000256" key="1">
    <source>
        <dbReference type="ARBA" id="ARBA00008645"/>
    </source>
</evidence>
<dbReference type="SUPFAM" id="SSF53474">
    <property type="entry name" value="alpha/beta-Hydrolases"/>
    <property type="match status" value="1"/>
</dbReference>
<protein>
    <submittedName>
        <fullName evidence="3">Alpha/Beta hydrolase protein</fullName>
    </submittedName>
</protein>
<evidence type="ECO:0000313" key="4">
    <source>
        <dbReference type="Proteomes" id="UP001287356"/>
    </source>
</evidence>
<accession>A0AAE0N6V8</accession>
<evidence type="ECO:0000259" key="2">
    <source>
        <dbReference type="Pfam" id="PF00561"/>
    </source>
</evidence>
<dbReference type="Proteomes" id="UP001287356">
    <property type="component" value="Unassembled WGS sequence"/>
</dbReference>
<dbReference type="PANTHER" id="PTHR43039">
    <property type="entry name" value="ESTERASE-RELATED"/>
    <property type="match status" value="1"/>
</dbReference>
<dbReference type="EMBL" id="JAULSN010000004">
    <property type="protein sequence ID" value="KAK3372987.1"/>
    <property type="molecule type" value="Genomic_DNA"/>
</dbReference>
<keyword evidence="3" id="KW-0378">Hydrolase</keyword>
<dbReference type="GO" id="GO:0016787">
    <property type="term" value="F:hydrolase activity"/>
    <property type="evidence" value="ECO:0007669"/>
    <property type="project" value="UniProtKB-KW"/>
</dbReference>
<proteinExistence type="inferred from homology"/>
<sequence length="555" mass="59487">MAGPGMLYVTMQPSEGLSAEQFHEWYNNEHGPTRLRMPHMFGSGLRYRATDGQQPHFLAAYDVTAMALLDTPTYTDLRAHRSPREADTIRQVDVDRRFLDLVHTQHTQTQAPPFVAAEHLPDADADAEGLILVSVEVSLKPGVDGADDAVVKWYQEEHIPMLSRVPGWLRSRIFRTPSAIEAGSSATAQQPARLVALHDFAKDNGLGGQEHEAAKSTPRRDAVFAQYIATKTRRAYELFYVFGPAPRDLRSLSKLPSAAAFTAPDGSVVTVPGPAGAASISAHVTTADGLRIPYRLEGNPAPGAPTVAFCNSLLTSLHMWDALVTILKAKRPDLRILRYDTRGRHAVPADPPVPATLDMLADDLAVLLTALHIPRLHALVGVSMGGATALNFALRHPALLSKFVACDFNAASSAANTAAWKDRIAVAESGDAGMKELAAATVGRWFHPHTMAAKAGVAASMRDMVAANSVQGFRFSCQALWDYDMRPAMSACAVPGLFVVGEGDASGALVKAMDGFRGLLGPGGVGAELKVIPLAGHLPMCEAPAEFWEAVEAFL</sequence>
<feature type="domain" description="AB hydrolase-1" evidence="2">
    <location>
        <begin position="305"/>
        <end position="542"/>
    </location>
</feature>
<dbReference type="InterPro" id="IPR029058">
    <property type="entry name" value="AB_hydrolase_fold"/>
</dbReference>
<name>A0AAE0N6V8_9PEZI</name>
<keyword evidence="4" id="KW-1185">Reference proteome</keyword>
<reference evidence="3" key="2">
    <citation type="submission" date="2023-06" db="EMBL/GenBank/DDBJ databases">
        <authorList>
            <consortium name="Lawrence Berkeley National Laboratory"/>
            <person name="Haridas S."/>
            <person name="Hensen N."/>
            <person name="Bonometti L."/>
            <person name="Westerberg I."/>
            <person name="Brannstrom I.O."/>
            <person name="Guillou S."/>
            <person name="Cros-Aarteil S."/>
            <person name="Calhoun S."/>
            <person name="Kuo A."/>
            <person name="Mondo S."/>
            <person name="Pangilinan J."/>
            <person name="Riley R."/>
            <person name="Labutti K."/>
            <person name="Andreopoulos B."/>
            <person name="Lipzen A."/>
            <person name="Chen C."/>
            <person name="Yanf M."/>
            <person name="Daum C."/>
            <person name="Ng V."/>
            <person name="Clum A."/>
            <person name="Steindorff A."/>
            <person name="Ohm R."/>
            <person name="Martin F."/>
            <person name="Silar P."/>
            <person name="Natvig D."/>
            <person name="Lalanne C."/>
            <person name="Gautier V."/>
            <person name="Ament-Velasquez S.L."/>
            <person name="Kruys A."/>
            <person name="Hutchinson M.I."/>
            <person name="Powell A.J."/>
            <person name="Barry K."/>
            <person name="Miller A.N."/>
            <person name="Grigoriev I.V."/>
            <person name="Debuchy R."/>
            <person name="Gladieux P."/>
            <person name="Thoren M.H."/>
            <person name="Johannesson H."/>
        </authorList>
    </citation>
    <scope>NUCLEOTIDE SEQUENCE</scope>
    <source>
        <strain evidence="3">CBS 958.72</strain>
    </source>
</reference>